<sequence length="142" mass="15536">MYPPAAPKLLVKVPISMSTSFESHPQWSITPRPFGPTAPMLYDFGQTDYGTLHASLVSLCLKTLIVAPESLEPRTSEAWFNSSLSIRQFFPTRVGIFKALVANPMPKVTADSTPKNSANSSSNCNWHFNVPNSCLGLHEATP</sequence>
<protein>
    <submittedName>
        <fullName evidence="1">Uncharacterized protein</fullName>
    </submittedName>
</protein>
<evidence type="ECO:0000313" key="2">
    <source>
        <dbReference type="Proteomes" id="UP000276133"/>
    </source>
</evidence>
<dbReference type="EMBL" id="REGN01000157">
    <property type="protein sequence ID" value="RNA44075.1"/>
    <property type="molecule type" value="Genomic_DNA"/>
</dbReference>
<name>A0A3M7T7X3_BRAPC</name>
<dbReference type="Proteomes" id="UP000276133">
    <property type="component" value="Unassembled WGS sequence"/>
</dbReference>
<keyword evidence="2" id="KW-1185">Reference proteome</keyword>
<accession>A0A3M7T7X3</accession>
<organism evidence="1 2">
    <name type="scientific">Brachionus plicatilis</name>
    <name type="common">Marine rotifer</name>
    <name type="synonym">Brachionus muelleri</name>
    <dbReference type="NCBI Taxonomy" id="10195"/>
    <lineage>
        <taxon>Eukaryota</taxon>
        <taxon>Metazoa</taxon>
        <taxon>Spiralia</taxon>
        <taxon>Gnathifera</taxon>
        <taxon>Rotifera</taxon>
        <taxon>Eurotatoria</taxon>
        <taxon>Monogononta</taxon>
        <taxon>Pseudotrocha</taxon>
        <taxon>Ploima</taxon>
        <taxon>Brachionidae</taxon>
        <taxon>Brachionus</taxon>
    </lineage>
</organism>
<dbReference type="OrthoDB" id="10537905at2759"/>
<proteinExistence type="predicted"/>
<reference evidence="1 2" key="1">
    <citation type="journal article" date="2018" name="Sci. Rep.">
        <title>Genomic signatures of local adaptation to the degree of environmental predictability in rotifers.</title>
        <authorList>
            <person name="Franch-Gras L."/>
            <person name="Hahn C."/>
            <person name="Garcia-Roger E.M."/>
            <person name="Carmona M.J."/>
            <person name="Serra M."/>
            <person name="Gomez A."/>
        </authorList>
    </citation>
    <scope>NUCLEOTIDE SEQUENCE [LARGE SCALE GENOMIC DNA]</scope>
    <source>
        <strain evidence="1">HYR1</strain>
    </source>
</reference>
<evidence type="ECO:0000313" key="1">
    <source>
        <dbReference type="EMBL" id="RNA44075.1"/>
    </source>
</evidence>
<dbReference type="AlphaFoldDB" id="A0A3M7T7X3"/>
<gene>
    <name evidence="1" type="ORF">BpHYR1_042626</name>
</gene>
<comment type="caution">
    <text evidence="1">The sequence shown here is derived from an EMBL/GenBank/DDBJ whole genome shotgun (WGS) entry which is preliminary data.</text>
</comment>